<gene>
    <name evidence="6" type="ORF">C1H46_021918</name>
</gene>
<evidence type="ECO:0000256" key="3">
    <source>
        <dbReference type="PIRSR" id="PIRSR634016-4"/>
    </source>
</evidence>
<dbReference type="InterPro" id="IPR050344">
    <property type="entry name" value="Peptidase_M1_aminopeptidases"/>
</dbReference>
<dbReference type="SUPFAM" id="SSF55486">
    <property type="entry name" value="Metalloproteases ('zincins'), catalytic domain"/>
    <property type="match status" value="1"/>
</dbReference>
<dbReference type="SUPFAM" id="SSF63737">
    <property type="entry name" value="Leukotriene A4 hydrolase N-terminal domain"/>
    <property type="match status" value="1"/>
</dbReference>
<reference evidence="6 7" key="1">
    <citation type="journal article" date="2019" name="G3 (Bethesda)">
        <title>Sequencing of a Wild Apple (Malus baccata) Genome Unravels the Differences Between Cultivated and Wild Apple Species Regarding Disease Resistance and Cold Tolerance.</title>
        <authorList>
            <person name="Chen X."/>
        </authorList>
    </citation>
    <scope>NUCLEOTIDE SEQUENCE [LARGE SCALE GENOMIC DNA]</scope>
    <source>
        <strain evidence="7">cv. Shandingzi</strain>
        <tissue evidence="6">Leaves</tissue>
    </source>
</reference>
<feature type="domain" description="Aminopeptidase N-like N-terminal" evidence="5">
    <location>
        <begin position="103"/>
        <end position="162"/>
    </location>
</feature>
<evidence type="ECO:0000259" key="4">
    <source>
        <dbReference type="Pfam" id="PF01433"/>
    </source>
</evidence>
<feature type="domain" description="Peptidase M1 membrane alanine aminopeptidase" evidence="4">
    <location>
        <begin position="269"/>
        <end position="385"/>
    </location>
</feature>
<dbReference type="EMBL" id="VIEB01000392">
    <property type="protein sequence ID" value="TQD92504.1"/>
    <property type="molecule type" value="Genomic_DNA"/>
</dbReference>
<accession>A0A540M182</accession>
<keyword evidence="7" id="KW-1185">Reference proteome</keyword>
<dbReference type="GO" id="GO:0008270">
    <property type="term" value="F:zinc ion binding"/>
    <property type="evidence" value="ECO:0007669"/>
    <property type="project" value="InterPro"/>
</dbReference>
<protein>
    <submittedName>
        <fullName evidence="6">Uncharacterized protein</fullName>
    </submittedName>
</protein>
<dbReference type="Pfam" id="PF17900">
    <property type="entry name" value="Peptidase_M1_N"/>
    <property type="match status" value="2"/>
</dbReference>
<dbReference type="Pfam" id="PF01433">
    <property type="entry name" value="Peptidase_M1"/>
    <property type="match status" value="1"/>
</dbReference>
<dbReference type="GO" id="GO:0070006">
    <property type="term" value="F:metalloaminopeptidase activity"/>
    <property type="evidence" value="ECO:0007669"/>
    <property type="project" value="TreeGrafter"/>
</dbReference>
<sequence>MRGEETCGWLKGAREARVCLRLELGRLVVREVEDRFGVPELECCSIVSLGCFNRRVELDPLSFVRKQDCECWLSDWVGGFRLQERVGEDGVFGQHRLPKFALPKRYDLRLKPDLNACKFSGSIAILVDIVSETRFIVLNAAELSVNAASVSFTHTDSSMQLTRMLNLKADTPRLIVLISFNMYEHNGEKKYMAATQFQPVDPRRCFPCWDEPAWKTVLYEESPIMSTYLVAIVVGLFDYIEDHTSDGVKVRVYCQVGKTNQGAFALNFAIATVVAHELAHQWFGNLVTMEWWTDLWLNKAFASWVSYLVIDILFPEWKIWTQFLRIEVSGGLKLDVLEQSHAIEVDINRASELHEIFDAICYDKGTSVVRMIQTYLGAECFPVGLLEGSGEPVNKLMNSWTQQKGYPVISVEVKDQKLEFDQTQFYLSGSQGNGQWIVPIIYYVVAPMMHARASCYEISLKLLMQRKFWVAPLQRQDRVG</sequence>
<dbReference type="GO" id="GO:0005615">
    <property type="term" value="C:extracellular space"/>
    <property type="evidence" value="ECO:0007669"/>
    <property type="project" value="TreeGrafter"/>
</dbReference>
<feature type="active site" description="Proton acceptor" evidence="1">
    <location>
        <position position="277"/>
    </location>
</feature>
<dbReference type="GO" id="GO:0016020">
    <property type="term" value="C:membrane"/>
    <property type="evidence" value="ECO:0007669"/>
    <property type="project" value="TreeGrafter"/>
</dbReference>
<dbReference type="InterPro" id="IPR027268">
    <property type="entry name" value="Peptidase_M4/M1_CTD_sf"/>
</dbReference>
<name>A0A540M182_MALBA</name>
<feature type="site" description="Transition state stabilizer" evidence="3">
    <location>
        <position position="362"/>
    </location>
</feature>
<dbReference type="Proteomes" id="UP000315295">
    <property type="component" value="Unassembled WGS sequence"/>
</dbReference>
<organism evidence="6 7">
    <name type="scientific">Malus baccata</name>
    <name type="common">Siberian crab apple</name>
    <name type="synonym">Pyrus baccata</name>
    <dbReference type="NCBI Taxonomy" id="106549"/>
    <lineage>
        <taxon>Eukaryota</taxon>
        <taxon>Viridiplantae</taxon>
        <taxon>Streptophyta</taxon>
        <taxon>Embryophyta</taxon>
        <taxon>Tracheophyta</taxon>
        <taxon>Spermatophyta</taxon>
        <taxon>Magnoliopsida</taxon>
        <taxon>eudicotyledons</taxon>
        <taxon>Gunneridae</taxon>
        <taxon>Pentapetalae</taxon>
        <taxon>rosids</taxon>
        <taxon>fabids</taxon>
        <taxon>Rosales</taxon>
        <taxon>Rosaceae</taxon>
        <taxon>Amygdaloideae</taxon>
        <taxon>Maleae</taxon>
        <taxon>Malus</taxon>
    </lineage>
</organism>
<proteinExistence type="predicted"/>
<dbReference type="Gene3D" id="2.60.40.1910">
    <property type="match status" value="1"/>
</dbReference>
<feature type="binding site" evidence="2">
    <location>
        <position position="280"/>
    </location>
    <ligand>
        <name>Zn(2+)</name>
        <dbReference type="ChEBI" id="CHEBI:29105"/>
        <note>catalytic</note>
    </ligand>
</feature>
<keyword evidence="2" id="KW-0479">Metal-binding</keyword>
<dbReference type="AlphaFoldDB" id="A0A540M182"/>
<dbReference type="InterPro" id="IPR042097">
    <property type="entry name" value="Aminopeptidase_N-like_N_sf"/>
</dbReference>
<dbReference type="InterPro" id="IPR034016">
    <property type="entry name" value="M1_APN-typ"/>
</dbReference>
<keyword evidence="2" id="KW-0862">Zinc</keyword>
<evidence type="ECO:0000256" key="1">
    <source>
        <dbReference type="PIRSR" id="PIRSR634016-1"/>
    </source>
</evidence>
<dbReference type="Gene3D" id="2.60.40.1730">
    <property type="entry name" value="tricorn interacting facor f3 domain"/>
    <property type="match status" value="2"/>
</dbReference>
<dbReference type="GO" id="GO:0042277">
    <property type="term" value="F:peptide binding"/>
    <property type="evidence" value="ECO:0007669"/>
    <property type="project" value="TreeGrafter"/>
</dbReference>
<comment type="cofactor">
    <cofactor evidence="2">
        <name>Zn(2+)</name>
        <dbReference type="ChEBI" id="CHEBI:29105"/>
    </cofactor>
    <text evidence="2">Binds 1 zinc ion per subunit.</text>
</comment>
<evidence type="ECO:0000313" key="6">
    <source>
        <dbReference type="EMBL" id="TQD92504.1"/>
    </source>
</evidence>
<evidence type="ECO:0000313" key="7">
    <source>
        <dbReference type="Proteomes" id="UP000315295"/>
    </source>
</evidence>
<dbReference type="GO" id="GO:0005737">
    <property type="term" value="C:cytoplasm"/>
    <property type="evidence" value="ECO:0007669"/>
    <property type="project" value="TreeGrafter"/>
</dbReference>
<feature type="domain" description="Aminopeptidase N-like N-terminal" evidence="5">
    <location>
        <begin position="182"/>
        <end position="216"/>
    </location>
</feature>
<dbReference type="PANTHER" id="PTHR11533">
    <property type="entry name" value="PROTEASE M1 ZINC METALLOPROTEASE"/>
    <property type="match status" value="1"/>
</dbReference>
<evidence type="ECO:0000259" key="5">
    <source>
        <dbReference type="Pfam" id="PF17900"/>
    </source>
</evidence>
<dbReference type="InterPro" id="IPR014782">
    <property type="entry name" value="Peptidase_M1_dom"/>
</dbReference>
<dbReference type="PANTHER" id="PTHR11533:SF174">
    <property type="entry name" value="PUROMYCIN-SENSITIVE AMINOPEPTIDASE-RELATED"/>
    <property type="match status" value="1"/>
</dbReference>
<dbReference type="CDD" id="cd09601">
    <property type="entry name" value="M1_APN-Q_like"/>
    <property type="match status" value="1"/>
</dbReference>
<dbReference type="GO" id="GO:0006508">
    <property type="term" value="P:proteolysis"/>
    <property type="evidence" value="ECO:0007669"/>
    <property type="project" value="TreeGrafter"/>
</dbReference>
<dbReference type="GO" id="GO:0043171">
    <property type="term" value="P:peptide catabolic process"/>
    <property type="evidence" value="ECO:0007669"/>
    <property type="project" value="TreeGrafter"/>
</dbReference>
<dbReference type="STRING" id="106549.A0A540M182"/>
<dbReference type="Gene3D" id="1.10.390.10">
    <property type="entry name" value="Neutral Protease Domain 2"/>
    <property type="match status" value="1"/>
</dbReference>
<feature type="binding site" evidence="2">
    <location>
        <position position="276"/>
    </location>
    <ligand>
        <name>Zn(2+)</name>
        <dbReference type="ChEBI" id="CHEBI:29105"/>
        <note>catalytic</note>
    </ligand>
</feature>
<evidence type="ECO:0000256" key="2">
    <source>
        <dbReference type="PIRSR" id="PIRSR634016-3"/>
    </source>
</evidence>
<comment type="caution">
    <text evidence="6">The sequence shown here is derived from an EMBL/GenBank/DDBJ whole genome shotgun (WGS) entry which is preliminary data.</text>
</comment>
<dbReference type="InterPro" id="IPR045357">
    <property type="entry name" value="Aminopeptidase_N-like_N"/>
</dbReference>